<feature type="compositionally biased region" description="Polar residues" evidence="1">
    <location>
        <begin position="167"/>
        <end position="178"/>
    </location>
</feature>
<proteinExistence type="predicted"/>
<dbReference type="InterPro" id="IPR011033">
    <property type="entry name" value="PRC_barrel-like_sf"/>
</dbReference>
<dbReference type="SUPFAM" id="SSF50346">
    <property type="entry name" value="PRC-barrel domain"/>
    <property type="match status" value="1"/>
</dbReference>
<sequence length="274" mass="30247">MANHANDGLARLAPLHDLKDFKVANHNLDVRGWEVIGSDGKRIGKVDDLIVDRELMKVRYLDIDVDKDHVLVDTDPRHILIPIGAAQLDDDGDQVFISLDRNSLSRFPFYRGGAVDSEYEYRVMHAVTSPNDTYAQQTTTQNSPNAEFYGRDQFNEDRFYGNRHQRSQAMPQDQSHLHTSTSNFNTNPNFNTGPSSYSDANLGSGTHATSGMGSGTGMHSNSGLGATGSSSNSNMDSNPIQNDIATIERLRAMLEQGTITQEEFTALKRKAIGL</sequence>
<organism evidence="4 5">
    <name type="scientific">Rufibacter hautae</name>
    <dbReference type="NCBI Taxonomy" id="2595005"/>
    <lineage>
        <taxon>Bacteria</taxon>
        <taxon>Pseudomonadati</taxon>
        <taxon>Bacteroidota</taxon>
        <taxon>Cytophagia</taxon>
        <taxon>Cytophagales</taxon>
        <taxon>Hymenobacteraceae</taxon>
        <taxon>Rufibacter</taxon>
    </lineage>
</organism>
<accession>A0A5B6TJT9</accession>
<feature type="domain" description="SHOCT" evidence="3">
    <location>
        <begin position="246"/>
        <end position="270"/>
    </location>
</feature>
<feature type="compositionally biased region" description="Low complexity" evidence="1">
    <location>
        <begin position="179"/>
        <end position="196"/>
    </location>
</feature>
<dbReference type="OrthoDB" id="1422173at2"/>
<protein>
    <recommendedName>
        <fullName evidence="6">PRC-barrel domain-containing protein</fullName>
    </recommendedName>
</protein>
<dbReference type="EMBL" id="VKKY01000001">
    <property type="protein sequence ID" value="KAA3440691.1"/>
    <property type="molecule type" value="Genomic_DNA"/>
</dbReference>
<dbReference type="Proteomes" id="UP000324133">
    <property type="component" value="Unassembled WGS sequence"/>
</dbReference>
<feature type="compositionally biased region" description="Polar residues" evidence="1">
    <location>
        <begin position="227"/>
        <end position="239"/>
    </location>
</feature>
<feature type="domain" description="PRC-barrel" evidence="2">
    <location>
        <begin position="29"/>
        <end position="97"/>
    </location>
</feature>
<evidence type="ECO:0008006" key="6">
    <source>
        <dbReference type="Google" id="ProtNLM"/>
    </source>
</evidence>
<evidence type="ECO:0000259" key="3">
    <source>
        <dbReference type="Pfam" id="PF09851"/>
    </source>
</evidence>
<dbReference type="InterPro" id="IPR014747">
    <property type="entry name" value="Bac_photo_RC_H_C"/>
</dbReference>
<gene>
    <name evidence="4" type="ORF">FOA19_08595</name>
</gene>
<feature type="compositionally biased region" description="Low complexity" evidence="1">
    <location>
        <begin position="203"/>
        <end position="223"/>
    </location>
</feature>
<name>A0A5B6TJT9_9BACT</name>
<feature type="region of interest" description="Disordered" evidence="1">
    <location>
        <begin position="165"/>
        <end position="239"/>
    </location>
</feature>
<reference evidence="4 5" key="1">
    <citation type="submission" date="2019-07" db="EMBL/GenBank/DDBJ databases">
        <title>Rufibacter sp. nov., isolated from lake sediment.</title>
        <authorList>
            <person name="Qu J.-H."/>
        </authorList>
    </citation>
    <scope>NUCLEOTIDE SEQUENCE [LARGE SCALE GENOMIC DNA]</scope>
    <source>
        <strain evidence="4 5">NBS58-1</strain>
    </source>
</reference>
<dbReference type="InterPro" id="IPR027275">
    <property type="entry name" value="PRC-brl_dom"/>
</dbReference>
<evidence type="ECO:0000313" key="4">
    <source>
        <dbReference type="EMBL" id="KAA3440691.1"/>
    </source>
</evidence>
<dbReference type="RefSeq" id="WP_149090321.1">
    <property type="nucleotide sequence ID" value="NZ_VKKY01000001.1"/>
</dbReference>
<dbReference type="Pfam" id="PF09851">
    <property type="entry name" value="SHOCT"/>
    <property type="match status" value="1"/>
</dbReference>
<dbReference type="InterPro" id="IPR018649">
    <property type="entry name" value="SHOCT"/>
</dbReference>
<dbReference type="Pfam" id="PF05239">
    <property type="entry name" value="PRC"/>
    <property type="match status" value="1"/>
</dbReference>
<dbReference type="Gene3D" id="3.90.50.10">
    <property type="entry name" value="Photosynthetic Reaction Center, subunit H, domain 2"/>
    <property type="match status" value="1"/>
</dbReference>
<evidence type="ECO:0000259" key="2">
    <source>
        <dbReference type="Pfam" id="PF05239"/>
    </source>
</evidence>
<evidence type="ECO:0000313" key="5">
    <source>
        <dbReference type="Proteomes" id="UP000324133"/>
    </source>
</evidence>
<dbReference type="GO" id="GO:0019684">
    <property type="term" value="P:photosynthesis, light reaction"/>
    <property type="evidence" value="ECO:0007669"/>
    <property type="project" value="InterPro"/>
</dbReference>
<dbReference type="AlphaFoldDB" id="A0A5B6TJT9"/>
<evidence type="ECO:0000256" key="1">
    <source>
        <dbReference type="SAM" id="MobiDB-lite"/>
    </source>
</evidence>
<comment type="caution">
    <text evidence="4">The sequence shown here is derived from an EMBL/GenBank/DDBJ whole genome shotgun (WGS) entry which is preliminary data.</text>
</comment>
<keyword evidence="5" id="KW-1185">Reference proteome</keyword>
<dbReference type="GO" id="GO:0030077">
    <property type="term" value="C:plasma membrane light-harvesting complex"/>
    <property type="evidence" value="ECO:0007669"/>
    <property type="project" value="InterPro"/>
</dbReference>